<keyword evidence="3" id="KW-1185">Reference proteome</keyword>
<name>A0A4Z1KI14_9HELO</name>
<reference evidence="2 3" key="1">
    <citation type="submission" date="2017-12" db="EMBL/GenBank/DDBJ databases">
        <title>Comparative genomics of Botrytis spp.</title>
        <authorList>
            <person name="Valero-Jimenez C.A."/>
            <person name="Tapia P."/>
            <person name="Veloso J."/>
            <person name="Silva-Moreno E."/>
            <person name="Staats M."/>
            <person name="Valdes J.H."/>
            <person name="Van Kan J.A.L."/>
        </authorList>
    </citation>
    <scope>NUCLEOTIDE SEQUENCE [LARGE SCALE GENOMIC DNA]</scope>
    <source>
        <strain evidence="2 3">MUCL3349</strain>
    </source>
</reference>
<sequence length="157" mass="18054">MSGTRKDPRPPGKPLSEEYGTMYEVTQKDPPHQRRWKRNKSTDGLLIYESRYISLQFIILFASIPACMIDLGKPRWLRNCRTKIKKNVVSDVARFSCEIHNDVKDMENEYLSKTFHPFHSTLCAQLMVVNIFGTLSANTNAFDDGRDHLPIPSHEGV</sequence>
<dbReference type="EMBL" id="PQXO01000684">
    <property type="protein sequence ID" value="TGO83204.1"/>
    <property type="molecule type" value="Genomic_DNA"/>
</dbReference>
<protein>
    <submittedName>
        <fullName evidence="2">Uncharacterized protein</fullName>
    </submittedName>
</protein>
<gene>
    <name evidence="2" type="ORF">BPOR_0685g00030</name>
</gene>
<comment type="caution">
    <text evidence="2">The sequence shown here is derived from an EMBL/GenBank/DDBJ whole genome shotgun (WGS) entry which is preliminary data.</text>
</comment>
<accession>A0A4Z1KI14</accession>
<proteinExistence type="predicted"/>
<dbReference type="AlphaFoldDB" id="A0A4Z1KI14"/>
<feature type="compositionally biased region" description="Basic and acidic residues" evidence="1">
    <location>
        <begin position="1"/>
        <end position="10"/>
    </location>
</feature>
<evidence type="ECO:0000313" key="2">
    <source>
        <dbReference type="EMBL" id="TGO83204.1"/>
    </source>
</evidence>
<feature type="region of interest" description="Disordered" evidence="1">
    <location>
        <begin position="1"/>
        <end position="37"/>
    </location>
</feature>
<dbReference type="Proteomes" id="UP000297280">
    <property type="component" value="Unassembled WGS sequence"/>
</dbReference>
<evidence type="ECO:0000256" key="1">
    <source>
        <dbReference type="SAM" id="MobiDB-lite"/>
    </source>
</evidence>
<organism evidence="2 3">
    <name type="scientific">Botrytis porri</name>
    <dbReference type="NCBI Taxonomy" id="87229"/>
    <lineage>
        <taxon>Eukaryota</taxon>
        <taxon>Fungi</taxon>
        <taxon>Dikarya</taxon>
        <taxon>Ascomycota</taxon>
        <taxon>Pezizomycotina</taxon>
        <taxon>Leotiomycetes</taxon>
        <taxon>Helotiales</taxon>
        <taxon>Sclerotiniaceae</taxon>
        <taxon>Botrytis</taxon>
    </lineage>
</organism>
<evidence type="ECO:0000313" key="3">
    <source>
        <dbReference type="Proteomes" id="UP000297280"/>
    </source>
</evidence>